<organism evidence="1 2">
    <name type="scientific">Melghirimyces thermohalophilus</name>
    <dbReference type="NCBI Taxonomy" id="1236220"/>
    <lineage>
        <taxon>Bacteria</taxon>
        <taxon>Bacillati</taxon>
        <taxon>Bacillota</taxon>
        <taxon>Bacilli</taxon>
        <taxon>Bacillales</taxon>
        <taxon>Thermoactinomycetaceae</taxon>
        <taxon>Melghirimyces</taxon>
    </lineage>
</organism>
<evidence type="ECO:0000313" key="1">
    <source>
        <dbReference type="EMBL" id="SDC77050.1"/>
    </source>
</evidence>
<sequence length="75" mass="8948">MDPGKPEAGGWVVERMSLSPGTFRSGDSALFYFLLKEWILFRCRREWWGFRMGCSLEQPPFSWEKGVQYFRFMVE</sequence>
<dbReference type="STRING" id="1236220.SAMN04488112_11614"/>
<dbReference type="AlphaFoldDB" id="A0A1G6P9V2"/>
<reference evidence="1 2" key="1">
    <citation type="submission" date="2016-10" db="EMBL/GenBank/DDBJ databases">
        <authorList>
            <person name="de Groot N.N."/>
        </authorList>
    </citation>
    <scope>NUCLEOTIDE SEQUENCE [LARGE SCALE GENOMIC DNA]</scope>
    <source>
        <strain evidence="1 2">DSM 45514</strain>
    </source>
</reference>
<dbReference type="EMBL" id="FMZA01000016">
    <property type="protein sequence ID" value="SDC77050.1"/>
    <property type="molecule type" value="Genomic_DNA"/>
</dbReference>
<name>A0A1G6P9V2_9BACL</name>
<dbReference type="Proteomes" id="UP000199387">
    <property type="component" value="Unassembled WGS sequence"/>
</dbReference>
<accession>A0A1G6P9V2</accession>
<evidence type="ECO:0000313" key="2">
    <source>
        <dbReference type="Proteomes" id="UP000199387"/>
    </source>
</evidence>
<proteinExistence type="predicted"/>
<gene>
    <name evidence="1" type="ORF">SAMN04488112_11614</name>
</gene>
<protein>
    <submittedName>
        <fullName evidence="1">Uncharacterized protein</fullName>
    </submittedName>
</protein>
<keyword evidence="2" id="KW-1185">Reference proteome</keyword>